<accession>A0A3N4HVE6</accession>
<feature type="compositionally biased region" description="Basic residues" evidence="1">
    <location>
        <begin position="215"/>
        <end position="225"/>
    </location>
</feature>
<dbReference type="PANTHER" id="PTHR18934:SF145">
    <property type="entry name" value="ATP-DEPENDENT RNA HELICASE DHX57-RELATED"/>
    <property type="match status" value="1"/>
</dbReference>
<gene>
    <name evidence="2" type="ORF">BJ508DRAFT_163757</name>
</gene>
<feature type="compositionally biased region" description="Basic and acidic residues" evidence="1">
    <location>
        <begin position="407"/>
        <end position="435"/>
    </location>
</feature>
<dbReference type="OrthoDB" id="5600252at2759"/>
<organism evidence="2 3">
    <name type="scientific">Ascobolus immersus RN42</name>
    <dbReference type="NCBI Taxonomy" id="1160509"/>
    <lineage>
        <taxon>Eukaryota</taxon>
        <taxon>Fungi</taxon>
        <taxon>Dikarya</taxon>
        <taxon>Ascomycota</taxon>
        <taxon>Pezizomycotina</taxon>
        <taxon>Pezizomycetes</taxon>
        <taxon>Pezizales</taxon>
        <taxon>Ascobolaceae</taxon>
        <taxon>Ascobolus</taxon>
    </lineage>
</organism>
<feature type="compositionally biased region" description="Low complexity" evidence="1">
    <location>
        <begin position="304"/>
        <end position="317"/>
    </location>
</feature>
<protein>
    <recommendedName>
        <fullName evidence="4">Helicase ATP-binding domain-containing protein</fullName>
    </recommendedName>
</protein>
<feature type="region of interest" description="Disordered" evidence="1">
    <location>
        <begin position="198"/>
        <end position="270"/>
    </location>
</feature>
<evidence type="ECO:0000313" key="3">
    <source>
        <dbReference type="Proteomes" id="UP000275078"/>
    </source>
</evidence>
<reference evidence="2 3" key="1">
    <citation type="journal article" date="2018" name="Nat. Ecol. Evol.">
        <title>Pezizomycetes genomes reveal the molecular basis of ectomycorrhizal truffle lifestyle.</title>
        <authorList>
            <person name="Murat C."/>
            <person name="Payen T."/>
            <person name="Noel B."/>
            <person name="Kuo A."/>
            <person name="Morin E."/>
            <person name="Chen J."/>
            <person name="Kohler A."/>
            <person name="Krizsan K."/>
            <person name="Balestrini R."/>
            <person name="Da Silva C."/>
            <person name="Montanini B."/>
            <person name="Hainaut M."/>
            <person name="Levati E."/>
            <person name="Barry K.W."/>
            <person name="Belfiori B."/>
            <person name="Cichocki N."/>
            <person name="Clum A."/>
            <person name="Dockter R.B."/>
            <person name="Fauchery L."/>
            <person name="Guy J."/>
            <person name="Iotti M."/>
            <person name="Le Tacon F."/>
            <person name="Lindquist E.A."/>
            <person name="Lipzen A."/>
            <person name="Malagnac F."/>
            <person name="Mello A."/>
            <person name="Molinier V."/>
            <person name="Miyauchi S."/>
            <person name="Poulain J."/>
            <person name="Riccioni C."/>
            <person name="Rubini A."/>
            <person name="Sitrit Y."/>
            <person name="Splivallo R."/>
            <person name="Traeger S."/>
            <person name="Wang M."/>
            <person name="Zifcakova L."/>
            <person name="Wipf D."/>
            <person name="Zambonelli A."/>
            <person name="Paolocci F."/>
            <person name="Nowrousian M."/>
            <person name="Ottonello S."/>
            <person name="Baldrian P."/>
            <person name="Spatafora J.W."/>
            <person name="Henrissat B."/>
            <person name="Nagy L.G."/>
            <person name="Aury J.M."/>
            <person name="Wincker P."/>
            <person name="Grigoriev I.V."/>
            <person name="Bonfante P."/>
            <person name="Martin F.M."/>
        </authorList>
    </citation>
    <scope>NUCLEOTIDE SEQUENCE [LARGE SCALE GENOMIC DNA]</scope>
    <source>
        <strain evidence="2 3">RN42</strain>
    </source>
</reference>
<evidence type="ECO:0000256" key="1">
    <source>
        <dbReference type="SAM" id="MobiDB-lite"/>
    </source>
</evidence>
<dbReference type="GO" id="GO:0003723">
    <property type="term" value="F:RNA binding"/>
    <property type="evidence" value="ECO:0007669"/>
    <property type="project" value="TreeGrafter"/>
</dbReference>
<dbReference type="PANTHER" id="PTHR18934">
    <property type="entry name" value="ATP-DEPENDENT RNA HELICASE"/>
    <property type="match status" value="1"/>
</dbReference>
<feature type="compositionally biased region" description="Polar residues" evidence="1">
    <location>
        <begin position="10"/>
        <end position="19"/>
    </location>
</feature>
<dbReference type="InterPro" id="IPR027417">
    <property type="entry name" value="P-loop_NTPase"/>
</dbReference>
<feature type="region of interest" description="Disordered" evidence="1">
    <location>
        <begin position="1"/>
        <end position="67"/>
    </location>
</feature>
<dbReference type="GO" id="GO:0004386">
    <property type="term" value="F:helicase activity"/>
    <property type="evidence" value="ECO:0007669"/>
    <property type="project" value="TreeGrafter"/>
</dbReference>
<dbReference type="SUPFAM" id="SSF52540">
    <property type="entry name" value="P-loop containing nucleoside triphosphate hydrolases"/>
    <property type="match status" value="1"/>
</dbReference>
<feature type="compositionally biased region" description="Acidic residues" evidence="1">
    <location>
        <begin position="235"/>
        <end position="269"/>
    </location>
</feature>
<feature type="compositionally biased region" description="Basic and acidic residues" evidence="1">
    <location>
        <begin position="25"/>
        <end position="49"/>
    </location>
</feature>
<dbReference type="CDD" id="cd17917">
    <property type="entry name" value="DEXHc_RHA-like"/>
    <property type="match status" value="1"/>
</dbReference>
<dbReference type="EMBL" id="ML119720">
    <property type="protein sequence ID" value="RPA77833.1"/>
    <property type="molecule type" value="Genomic_DNA"/>
</dbReference>
<evidence type="ECO:0000313" key="2">
    <source>
        <dbReference type="EMBL" id="RPA77833.1"/>
    </source>
</evidence>
<name>A0A3N4HVE6_ASCIM</name>
<feature type="compositionally biased region" description="Polar residues" evidence="1">
    <location>
        <begin position="440"/>
        <end position="449"/>
    </location>
</feature>
<keyword evidence="3" id="KW-1185">Reference proteome</keyword>
<evidence type="ECO:0008006" key="4">
    <source>
        <dbReference type="Google" id="ProtNLM"/>
    </source>
</evidence>
<feature type="region of interest" description="Disordered" evidence="1">
    <location>
        <begin position="358"/>
        <end position="450"/>
    </location>
</feature>
<sequence length="763" mass="86415">MGKKRRAAPSNPNRGFATTSTPSKAKPEPEPEKVETPVADKVEEEKPKDEEEGQNIETKDGPAQETSFEEMEVNALYGQHGPAVQRMTEKYLAKLALDQQGLKGLPTTTGIMQVETVDSILRRYRDNCAEQPRRKEKIPFATAWALWECLNGIGGFTHEEVEQGLSWWLQQGIDKTLEGGVEEVISWIYAGRKDDSEVVDKSDEAPLWHPPRQTNHTRRRRKPKRVAFQSQGQQEESESESDEDGPEEEEEEEVSEEESDDDEVDDTEESLIAKYIVLMTKLFKINPDLAPPPRPTQNKKGKKQAPQPKPANNPAAKTTKRSLKISGKITSIQRDPLFDQHNADLAWREKRIDLVQELPKPAIKDPKPPPPLDTEPGKSILKGAHKEEDDGGLLGGMFNEGAPHTPDIQEKEAIDSGIRIRDFDEEFKPKPDPKAKFKKSQNSSSNATSMPPVKFLEESIRARLGGISQVRLDDVAVTSYSNRLAVMIHSKNAHAGKYENRVLEKLGCKVYNLKKGGIRVEMVSVAAKTKSQAEWYLVTVTLWVCCRDRAPSSRLSTTWRGVWAEILEQEEDVKETRKKDVVRVVSSVLEKFTPEEAWADSSERKLAKEVTVDQDEVLREMQPLDKETVRNIWLRKCSTDRYRQMLKGRQELPMWSYRDEVLRCIKENQVTIICGETGCGKSTQVPAFILEQEMSDGKDCRIYCTEPRRISAISLARRVSEELGERKQEVGTRDSLIGYAIRLESRVTKDTRLIYATTVSVLL</sequence>
<feature type="region of interest" description="Disordered" evidence="1">
    <location>
        <begin position="286"/>
        <end position="322"/>
    </location>
</feature>
<dbReference type="Proteomes" id="UP000275078">
    <property type="component" value="Unassembled WGS sequence"/>
</dbReference>
<dbReference type="Gene3D" id="3.40.50.300">
    <property type="entry name" value="P-loop containing nucleotide triphosphate hydrolases"/>
    <property type="match status" value="1"/>
</dbReference>
<dbReference type="AlphaFoldDB" id="A0A3N4HVE6"/>
<proteinExistence type="predicted"/>
<dbReference type="STRING" id="1160509.A0A3N4HVE6"/>